<keyword evidence="2" id="KW-1185">Reference proteome</keyword>
<reference evidence="1 2" key="1">
    <citation type="submission" date="2009-02" db="EMBL/GenBank/DDBJ databases">
        <title>Annotation of Streptomyces hygroscopicus strain ATCC 53653.</title>
        <authorList>
            <consortium name="The Broad Institute Genome Sequencing Platform"/>
            <consortium name="Broad Institute Microbial Sequencing Center"/>
            <person name="Fischbach M."/>
            <person name="Godfrey P."/>
            <person name="Ward D."/>
            <person name="Young S."/>
            <person name="Zeng Q."/>
            <person name="Koehrsen M."/>
            <person name="Alvarado L."/>
            <person name="Berlin A.M."/>
            <person name="Bochicchio J."/>
            <person name="Borenstein D."/>
            <person name="Chapman S.B."/>
            <person name="Chen Z."/>
            <person name="Engels R."/>
            <person name="Freedman E."/>
            <person name="Gellesch M."/>
            <person name="Goldberg J."/>
            <person name="Griggs A."/>
            <person name="Gujja S."/>
            <person name="Heilman E.R."/>
            <person name="Heiman D.I."/>
            <person name="Hepburn T.A."/>
            <person name="Howarth C."/>
            <person name="Jen D."/>
            <person name="Larson L."/>
            <person name="Lewis B."/>
            <person name="Mehta T."/>
            <person name="Park D."/>
            <person name="Pearson M."/>
            <person name="Richards J."/>
            <person name="Roberts A."/>
            <person name="Saif S."/>
            <person name="Shea T.D."/>
            <person name="Shenoy N."/>
            <person name="Sisk P."/>
            <person name="Stolte C."/>
            <person name="Sykes S.N."/>
            <person name="Thomson T."/>
            <person name="Walk T."/>
            <person name="White J."/>
            <person name="Yandava C."/>
            <person name="Straight P."/>
            <person name="Clardy J."/>
            <person name="Hung D."/>
            <person name="Kolter R."/>
            <person name="Mekalanos J."/>
            <person name="Walker S."/>
            <person name="Walsh C.T."/>
            <person name="Wieland-Brown L.C."/>
            <person name="Haas B."/>
            <person name="Nusbaum C."/>
            <person name="Birren B."/>
        </authorList>
    </citation>
    <scope>NUCLEOTIDE SEQUENCE [LARGE SCALE GENOMIC DNA]</scope>
    <source>
        <strain evidence="1 2">ATCC 53653</strain>
    </source>
</reference>
<dbReference type="RefSeq" id="WP_009713799.1">
    <property type="nucleotide sequence ID" value="NZ_GG657754.1"/>
</dbReference>
<accession>D9WR01</accession>
<name>D9WR01_9ACTN</name>
<evidence type="ECO:0000313" key="2">
    <source>
        <dbReference type="Proteomes" id="UP000003963"/>
    </source>
</evidence>
<dbReference type="HOGENOM" id="CLU_2958846_0_0_11"/>
<dbReference type="STRING" id="457427.SSOG_01690"/>
<sequence length="59" mass="6080">MTPRPCTVLNTAQQVGGALGLAVMSTLSTSAATDRLPGAAAALYRGLATPPWWRGPVTR</sequence>
<organism evidence="1 2">
    <name type="scientific">Streptomyces himastatinicus ATCC 53653</name>
    <dbReference type="NCBI Taxonomy" id="457427"/>
    <lineage>
        <taxon>Bacteria</taxon>
        <taxon>Bacillati</taxon>
        <taxon>Actinomycetota</taxon>
        <taxon>Actinomycetes</taxon>
        <taxon>Kitasatosporales</taxon>
        <taxon>Streptomycetaceae</taxon>
        <taxon>Streptomyces</taxon>
        <taxon>Streptomyces violaceusniger group</taxon>
    </lineage>
</organism>
<dbReference type="Proteomes" id="UP000003963">
    <property type="component" value="Unassembled WGS sequence"/>
</dbReference>
<gene>
    <name evidence="1" type="ORF">SSOG_01690</name>
</gene>
<dbReference type="EMBL" id="GG657754">
    <property type="protein sequence ID" value="EFL21978.1"/>
    <property type="molecule type" value="Genomic_DNA"/>
</dbReference>
<proteinExistence type="predicted"/>
<evidence type="ECO:0000313" key="1">
    <source>
        <dbReference type="EMBL" id="EFL21978.1"/>
    </source>
</evidence>
<protein>
    <submittedName>
        <fullName evidence="1">Uncharacterized protein</fullName>
    </submittedName>
</protein>
<dbReference type="AlphaFoldDB" id="D9WR01"/>